<protein>
    <recommendedName>
        <fullName evidence="2">MADF domain-containing protein</fullName>
    </recommendedName>
</protein>
<organism evidence="3 4">
    <name type="scientific">Elysia marginata</name>
    <dbReference type="NCBI Taxonomy" id="1093978"/>
    <lineage>
        <taxon>Eukaryota</taxon>
        <taxon>Metazoa</taxon>
        <taxon>Spiralia</taxon>
        <taxon>Lophotrochozoa</taxon>
        <taxon>Mollusca</taxon>
        <taxon>Gastropoda</taxon>
        <taxon>Heterobranchia</taxon>
        <taxon>Euthyneura</taxon>
        <taxon>Panpulmonata</taxon>
        <taxon>Sacoglossa</taxon>
        <taxon>Placobranchoidea</taxon>
        <taxon>Plakobranchidae</taxon>
        <taxon>Elysia</taxon>
    </lineage>
</organism>
<feature type="region of interest" description="Disordered" evidence="1">
    <location>
        <begin position="85"/>
        <end position="146"/>
    </location>
</feature>
<evidence type="ECO:0000313" key="3">
    <source>
        <dbReference type="EMBL" id="GFS06413.1"/>
    </source>
</evidence>
<feature type="domain" description="MADF" evidence="2">
    <location>
        <begin position="206"/>
        <end position="246"/>
    </location>
</feature>
<feature type="compositionally biased region" description="Polar residues" evidence="1">
    <location>
        <begin position="117"/>
        <end position="127"/>
    </location>
</feature>
<dbReference type="InterPro" id="IPR006578">
    <property type="entry name" value="MADF-dom"/>
</dbReference>
<evidence type="ECO:0000313" key="4">
    <source>
        <dbReference type="Proteomes" id="UP000762676"/>
    </source>
</evidence>
<evidence type="ECO:0000256" key="1">
    <source>
        <dbReference type="SAM" id="MobiDB-lite"/>
    </source>
</evidence>
<keyword evidence="4" id="KW-1185">Reference proteome</keyword>
<name>A0AAV4IA17_9GAST</name>
<dbReference type="Proteomes" id="UP000762676">
    <property type="component" value="Unassembled WGS sequence"/>
</dbReference>
<dbReference type="AlphaFoldDB" id="A0AAV4IA17"/>
<proteinExistence type="predicted"/>
<dbReference type="Pfam" id="PF10545">
    <property type="entry name" value="MADF_DNA_bdg"/>
    <property type="match status" value="2"/>
</dbReference>
<sequence>MNRDVRRKNFNEIAEQLHVTEEECKKKLKHLKDKMWEVCSKLPKTANGQPAFQAGEEIVRWQFYKPLLFLKDQFIGRQLSGSFHENQAAGTSQSQDLDGDDDDDEESLSSHPGVETTADNTTSSRSATPVAAPKRPHEGNAWPRLTSSDGKCRGILRGSWLAVVLFPGLAKFRTYATPDAQLLALRSPAAVTTENNKHDDEKTLHLISLLQDYPSLWKKHNKDFMNRDVRRKNFNEIAEQLHVAAIQYQSRKTPIIYRKVKSIDNNVLKEDVHSRDVGQSAGSNIVY</sequence>
<dbReference type="InterPro" id="IPR039353">
    <property type="entry name" value="TF_Adf1"/>
</dbReference>
<comment type="caution">
    <text evidence="3">The sequence shown here is derived from an EMBL/GenBank/DDBJ whole genome shotgun (WGS) entry which is preliminary data.</text>
</comment>
<accession>A0AAV4IA17</accession>
<dbReference type="EMBL" id="BMAT01013146">
    <property type="protein sequence ID" value="GFS06413.1"/>
    <property type="molecule type" value="Genomic_DNA"/>
</dbReference>
<feature type="compositionally biased region" description="Acidic residues" evidence="1">
    <location>
        <begin position="97"/>
        <end position="107"/>
    </location>
</feature>
<gene>
    <name evidence="3" type="ORF">ElyMa_006543600</name>
</gene>
<dbReference type="PANTHER" id="PTHR12243">
    <property type="entry name" value="MADF DOMAIN TRANSCRIPTION FACTOR"/>
    <property type="match status" value="1"/>
</dbReference>
<dbReference type="PANTHER" id="PTHR12243:SF67">
    <property type="entry name" value="COREPRESSOR OF PANGOLIN, ISOFORM A-RELATED"/>
    <property type="match status" value="1"/>
</dbReference>
<reference evidence="3 4" key="1">
    <citation type="journal article" date="2021" name="Elife">
        <title>Chloroplast acquisition without the gene transfer in kleptoplastic sea slugs, Plakobranchus ocellatus.</title>
        <authorList>
            <person name="Maeda T."/>
            <person name="Takahashi S."/>
            <person name="Yoshida T."/>
            <person name="Shimamura S."/>
            <person name="Takaki Y."/>
            <person name="Nagai Y."/>
            <person name="Toyoda A."/>
            <person name="Suzuki Y."/>
            <person name="Arimoto A."/>
            <person name="Ishii H."/>
            <person name="Satoh N."/>
            <person name="Nishiyama T."/>
            <person name="Hasebe M."/>
            <person name="Maruyama T."/>
            <person name="Minagawa J."/>
            <person name="Obokata J."/>
            <person name="Shigenobu S."/>
        </authorList>
    </citation>
    <scope>NUCLEOTIDE SEQUENCE [LARGE SCALE GENOMIC DNA]</scope>
</reference>
<feature type="domain" description="MADF" evidence="2">
    <location>
        <begin position="2"/>
        <end position="70"/>
    </location>
</feature>
<evidence type="ECO:0000259" key="2">
    <source>
        <dbReference type="Pfam" id="PF10545"/>
    </source>
</evidence>